<protein>
    <submittedName>
        <fullName evidence="3">YTH domain</fullName>
    </submittedName>
</protein>
<feature type="compositionally biased region" description="Polar residues" evidence="1">
    <location>
        <begin position="320"/>
        <end position="330"/>
    </location>
</feature>
<name>A0A1W5D7J5_9LECA</name>
<proteinExistence type="predicted"/>
<dbReference type="Pfam" id="PF04146">
    <property type="entry name" value="YTH"/>
    <property type="match status" value="1"/>
</dbReference>
<feature type="region of interest" description="Disordered" evidence="1">
    <location>
        <begin position="670"/>
        <end position="868"/>
    </location>
</feature>
<feature type="compositionally biased region" description="Polar residues" evidence="1">
    <location>
        <begin position="718"/>
        <end position="728"/>
    </location>
</feature>
<dbReference type="EMBL" id="FWEW01003340">
    <property type="protein sequence ID" value="SLM39104.1"/>
    <property type="molecule type" value="Genomic_DNA"/>
</dbReference>
<feature type="compositionally biased region" description="Basic and acidic residues" evidence="1">
    <location>
        <begin position="423"/>
        <end position="473"/>
    </location>
</feature>
<feature type="region of interest" description="Disordered" evidence="1">
    <location>
        <begin position="174"/>
        <end position="537"/>
    </location>
</feature>
<dbReference type="Proteomes" id="UP000192927">
    <property type="component" value="Unassembled WGS sequence"/>
</dbReference>
<evidence type="ECO:0000259" key="2">
    <source>
        <dbReference type="PROSITE" id="PS50882"/>
    </source>
</evidence>
<dbReference type="PANTHER" id="PTHR12357">
    <property type="entry name" value="YTH YT521-B HOMOLOGY DOMAIN-CONTAINING"/>
    <property type="match status" value="1"/>
</dbReference>
<dbReference type="Gene3D" id="3.10.590.10">
    <property type="entry name" value="ph1033 like domains"/>
    <property type="match status" value="1"/>
</dbReference>
<dbReference type="GO" id="GO:0003729">
    <property type="term" value="F:mRNA binding"/>
    <property type="evidence" value="ECO:0007669"/>
    <property type="project" value="TreeGrafter"/>
</dbReference>
<dbReference type="GO" id="GO:0005654">
    <property type="term" value="C:nucleoplasm"/>
    <property type="evidence" value="ECO:0007669"/>
    <property type="project" value="TreeGrafter"/>
</dbReference>
<feature type="compositionally biased region" description="Basic and acidic residues" evidence="1">
    <location>
        <begin position="807"/>
        <end position="835"/>
    </location>
</feature>
<organism evidence="3 4">
    <name type="scientific">Lasallia pustulata</name>
    <dbReference type="NCBI Taxonomy" id="136370"/>
    <lineage>
        <taxon>Eukaryota</taxon>
        <taxon>Fungi</taxon>
        <taxon>Dikarya</taxon>
        <taxon>Ascomycota</taxon>
        <taxon>Pezizomycotina</taxon>
        <taxon>Lecanoromycetes</taxon>
        <taxon>OSLEUM clade</taxon>
        <taxon>Umbilicariomycetidae</taxon>
        <taxon>Umbilicariales</taxon>
        <taxon>Umbilicariaceae</taxon>
        <taxon>Lasallia</taxon>
    </lineage>
</organism>
<feature type="compositionally biased region" description="Basic and acidic residues" evidence="1">
    <location>
        <begin position="333"/>
        <end position="344"/>
    </location>
</feature>
<feature type="compositionally biased region" description="Basic and acidic residues" evidence="1">
    <location>
        <begin position="485"/>
        <end position="495"/>
    </location>
</feature>
<dbReference type="GO" id="GO:0000398">
    <property type="term" value="P:mRNA splicing, via spliceosome"/>
    <property type="evidence" value="ECO:0007669"/>
    <property type="project" value="TreeGrafter"/>
</dbReference>
<dbReference type="AlphaFoldDB" id="A0A1W5D7J5"/>
<feature type="compositionally biased region" description="Polar residues" evidence="1">
    <location>
        <begin position="104"/>
        <end position="113"/>
    </location>
</feature>
<feature type="compositionally biased region" description="Basic and acidic residues" evidence="1">
    <location>
        <begin position="274"/>
        <end position="287"/>
    </location>
</feature>
<dbReference type="CDD" id="cd21134">
    <property type="entry name" value="YTH"/>
    <property type="match status" value="1"/>
</dbReference>
<feature type="compositionally biased region" description="Basic and acidic residues" evidence="1">
    <location>
        <begin position="690"/>
        <end position="711"/>
    </location>
</feature>
<evidence type="ECO:0000256" key="1">
    <source>
        <dbReference type="SAM" id="MobiDB-lite"/>
    </source>
</evidence>
<feature type="compositionally biased region" description="Low complexity" evidence="1">
    <location>
        <begin position="288"/>
        <end position="299"/>
    </location>
</feature>
<reference evidence="4" key="1">
    <citation type="submission" date="2017-03" db="EMBL/GenBank/DDBJ databases">
        <authorList>
            <person name="Sharma R."/>
            <person name="Thines M."/>
        </authorList>
    </citation>
    <scope>NUCLEOTIDE SEQUENCE [LARGE SCALE GENOMIC DNA]</scope>
</reference>
<sequence length="1052" mass="116986">MEQNFNTYNAFPNDQNDDTFGALSGPLLYPSPFQTSFQQQWPNTPGWQSNGQDNYNYYPGQLTGSNGYFANQQDFLPYDEGEDFYNNEDEDTEMEAQHPDTEIMGNSGNNPARQPQVPLRNPTVVPGAAPHSPKAQNQSPAGSVTAEGSVSKPISTAINDRAAELRAKLLAKRTVGSGTPTPEIKAVKSNSSADGVKAEPGKPTERVDTRSGPVPLQLKSRGYSELTKGNVPAQNKTDDKSTANSIAALKERTNSSADIDGLFAETRAAMAAEDTQKKSGERGEKTRSSAVGQAAQASARTRTETKMQTDHAKDSRRSSLNESLDSSGLSEQGEIREDQPKERNPQPSEPVPSTPSTVKPGVGNEERMRRSQANSTANKPLTKQIDTRLANGHRNGPPAENAPSIPPSSAMRGLPNTAPLREAPGRPKVDRQDHYRERPLPAQDRRQLEPQDARAADKAKNDSEHRRNQEIPYRRSSNSLAAIEANERAAAEYNRRNQKPVAAPEPNEGPEPENKRSVPKPRLQESGAMLAPDVPKVTPEQQVIDYIEDLDEWLQMTGYHDRPYRKKALARHRKLIALDLQRAELEREAQVEHEERSHLARGQSIMPRESVETSSVRSVLSPRNIRTSSIFSMPPPPLPMKESHDDVGVKIKDLASRESLGTARRVEDDLRAYKHMQDSPASTSPSLKRRYADKDQDSGVQKPLEKMARIDDAEDPNTVVQAQTSPYGTKSAAIPLESRISTDTGMSGRDRRRMSRSPEYRRRSMSPQPRRLSGSDMQLRRQMSGGSFEARNGHSPVRRSFSSRDSSPVRRGRDPFPYNDYREDPYMRTNYEKKPSSRSIEYQPYVSRSDYQQSTSNRGRGKGFRGAYINSRGGGYSRTFRSGAGSQDDEHAGSTSLDLKAGDSRYFIIKSWNYDNVKAAQMDGTWATQEHNLEKLTEAFNTCRNVILVFSVNKSAAFQGYARMESLPSSSIPQPSWARSLLWATTPPFRIRWIAIADTKFARVGHLKNSLNEGQAVLVGRDGQEIEESAGLGLCECIDEEEDRSRSRALQY</sequence>
<feature type="region of interest" description="Disordered" evidence="1">
    <location>
        <begin position="78"/>
        <end position="150"/>
    </location>
</feature>
<dbReference type="InterPro" id="IPR045168">
    <property type="entry name" value="YTH_prot"/>
</dbReference>
<dbReference type="PROSITE" id="PS50882">
    <property type="entry name" value="YTH"/>
    <property type="match status" value="1"/>
</dbReference>
<feature type="compositionally biased region" description="Polar residues" evidence="1">
    <location>
        <begin position="849"/>
        <end position="858"/>
    </location>
</feature>
<feature type="domain" description="YTH" evidence="2">
    <location>
        <begin position="904"/>
        <end position="1038"/>
    </location>
</feature>
<feature type="compositionally biased region" description="Basic and acidic residues" evidence="1">
    <location>
        <begin position="196"/>
        <end position="209"/>
    </location>
</feature>
<evidence type="ECO:0000313" key="4">
    <source>
        <dbReference type="Proteomes" id="UP000192927"/>
    </source>
</evidence>
<dbReference type="InterPro" id="IPR007275">
    <property type="entry name" value="YTH_domain"/>
</dbReference>
<dbReference type="GO" id="GO:1990247">
    <property type="term" value="F:N6-methyladenosine-containing RNA reader activity"/>
    <property type="evidence" value="ECO:0007669"/>
    <property type="project" value="TreeGrafter"/>
</dbReference>
<accession>A0A1W5D7J5</accession>
<feature type="compositionally biased region" description="Basic and acidic residues" evidence="1">
    <location>
        <begin position="301"/>
        <end position="319"/>
    </location>
</feature>
<dbReference type="PANTHER" id="PTHR12357:SF3">
    <property type="entry name" value="YTH DOMAIN-CONTAINING PROTEIN 1"/>
    <property type="match status" value="1"/>
</dbReference>
<keyword evidence="4" id="KW-1185">Reference proteome</keyword>
<dbReference type="GO" id="GO:0000381">
    <property type="term" value="P:regulation of alternative mRNA splicing, via spliceosome"/>
    <property type="evidence" value="ECO:0007669"/>
    <property type="project" value="TreeGrafter"/>
</dbReference>
<evidence type="ECO:0000313" key="3">
    <source>
        <dbReference type="EMBL" id="SLM39104.1"/>
    </source>
</evidence>
<feature type="compositionally biased region" description="Acidic residues" evidence="1">
    <location>
        <begin position="78"/>
        <end position="94"/>
    </location>
</feature>
<feature type="compositionally biased region" description="Polar residues" evidence="1">
    <location>
        <begin position="134"/>
        <end position="150"/>
    </location>
</feature>
<feature type="compositionally biased region" description="Polar residues" evidence="1">
    <location>
        <begin position="371"/>
        <end position="381"/>
    </location>
</feature>